<evidence type="ECO:0000313" key="2">
    <source>
        <dbReference type="Proteomes" id="UP000228700"/>
    </source>
</evidence>
<gene>
    <name evidence="1" type="ORF">COV01_02945</name>
</gene>
<protein>
    <submittedName>
        <fullName evidence="1">Uncharacterized protein</fullName>
    </submittedName>
</protein>
<organism evidence="1 2">
    <name type="scientific">Candidatus Taylorbacteria bacterium CG10_big_fil_rev_8_21_14_0_10_41_48</name>
    <dbReference type="NCBI Taxonomy" id="1975024"/>
    <lineage>
        <taxon>Bacteria</taxon>
        <taxon>Candidatus Tayloriibacteriota</taxon>
    </lineage>
</organism>
<dbReference type="AlphaFoldDB" id="A0A2M8LBR1"/>
<name>A0A2M8LBR1_9BACT</name>
<comment type="caution">
    <text evidence="1">The sequence shown here is derived from an EMBL/GenBank/DDBJ whole genome shotgun (WGS) entry which is preliminary data.</text>
</comment>
<proteinExistence type="predicted"/>
<accession>A0A2M8LBR1</accession>
<sequence length="145" mass="15971">MYGSACRNDLCDKPIRASRSSKIQPEAIASLREKEGKITMATDGPTPTPCDQKVFDKGTCLFVSNSIPSNAMEGWVTKVKEKSGQPVDWHFAGGRARVLALGDLERVKTVMKELKSEHDDLWREAVSKILGKDSAEQSTPPGFEF</sequence>
<dbReference type="EMBL" id="PFEQ01000013">
    <property type="protein sequence ID" value="PJE74034.1"/>
    <property type="molecule type" value="Genomic_DNA"/>
</dbReference>
<evidence type="ECO:0000313" key="1">
    <source>
        <dbReference type="EMBL" id="PJE74034.1"/>
    </source>
</evidence>
<reference evidence="2" key="1">
    <citation type="submission" date="2017-09" db="EMBL/GenBank/DDBJ databases">
        <title>Depth-based differentiation of microbial function through sediment-hosted aquifers and enrichment of novel symbionts in the deep terrestrial subsurface.</title>
        <authorList>
            <person name="Probst A.J."/>
            <person name="Ladd B."/>
            <person name="Jarett J.K."/>
            <person name="Geller-Mcgrath D.E."/>
            <person name="Sieber C.M.K."/>
            <person name="Emerson J.B."/>
            <person name="Anantharaman K."/>
            <person name="Thomas B.C."/>
            <person name="Malmstrom R."/>
            <person name="Stieglmeier M."/>
            <person name="Klingl A."/>
            <person name="Woyke T."/>
            <person name="Ryan C.M."/>
            <person name="Banfield J.F."/>
        </authorList>
    </citation>
    <scope>NUCLEOTIDE SEQUENCE [LARGE SCALE GENOMIC DNA]</scope>
</reference>
<dbReference type="Proteomes" id="UP000228700">
    <property type="component" value="Unassembled WGS sequence"/>
</dbReference>